<organism evidence="3 4">
    <name type="scientific">Fibrobacter intestinalis</name>
    <dbReference type="NCBI Taxonomy" id="28122"/>
    <lineage>
        <taxon>Bacteria</taxon>
        <taxon>Pseudomonadati</taxon>
        <taxon>Fibrobacterota</taxon>
        <taxon>Fibrobacteria</taxon>
        <taxon>Fibrobacterales</taxon>
        <taxon>Fibrobacteraceae</taxon>
        <taxon>Fibrobacter</taxon>
    </lineage>
</organism>
<feature type="signal peptide" evidence="2">
    <location>
        <begin position="1"/>
        <end position="20"/>
    </location>
</feature>
<gene>
    <name evidence="3" type="ORF">SAMN05720469_10627</name>
</gene>
<feature type="transmembrane region" description="Helical" evidence="1">
    <location>
        <begin position="143"/>
        <end position="164"/>
    </location>
</feature>
<accession>A0A1M6SE49</accession>
<keyword evidence="1" id="KW-0812">Transmembrane</keyword>
<dbReference type="EMBL" id="FRAW01000006">
    <property type="protein sequence ID" value="SHK42955.1"/>
    <property type="molecule type" value="Genomic_DNA"/>
</dbReference>
<keyword evidence="1" id="KW-0472">Membrane</keyword>
<dbReference type="PROSITE" id="PS51257">
    <property type="entry name" value="PROKAR_LIPOPROTEIN"/>
    <property type="match status" value="1"/>
</dbReference>
<keyword evidence="4" id="KW-1185">Reference proteome</keyword>
<evidence type="ECO:0000313" key="3">
    <source>
        <dbReference type="EMBL" id="SHK42955.1"/>
    </source>
</evidence>
<dbReference type="RefSeq" id="WP_143159328.1">
    <property type="nucleotide sequence ID" value="NZ_FRAW01000006.1"/>
</dbReference>
<evidence type="ECO:0000313" key="4">
    <source>
        <dbReference type="Proteomes" id="UP000184275"/>
    </source>
</evidence>
<proteinExistence type="predicted"/>
<sequence>MNKAFQLVFFCAMLMFASCATVRTDSSEREVTYHNRTNIVNYGAEHAEIIGPVLWEENAKCSKISFLAFAISRNPDIDDIINIVMEEHKNTTTRSVRCKYSGLAVSYETLSVEEATKWHDIGDSALFVKDKGTGKEQKVEATIWPYVWAGIASVAATVFIILFVNN</sequence>
<keyword evidence="1" id="KW-1133">Transmembrane helix</keyword>
<dbReference type="Proteomes" id="UP000184275">
    <property type="component" value="Unassembled WGS sequence"/>
</dbReference>
<feature type="chain" id="PRO_5011957714" description="Lipoprotein" evidence="2">
    <location>
        <begin position="21"/>
        <end position="166"/>
    </location>
</feature>
<evidence type="ECO:0000256" key="1">
    <source>
        <dbReference type="SAM" id="Phobius"/>
    </source>
</evidence>
<name>A0A1M6SE49_9BACT</name>
<protein>
    <recommendedName>
        <fullName evidence="5">Lipoprotein</fullName>
    </recommendedName>
</protein>
<evidence type="ECO:0008006" key="5">
    <source>
        <dbReference type="Google" id="ProtNLM"/>
    </source>
</evidence>
<reference evidence="4" key="1">
    <citation type="submission" date="2016-11" db="EMBL/GenBank/DDBJ databases">
        <authorList>
            <person name="Varghese N."/>
            <person name="Submissions S."/>
        </authorList>
    </citation>
    <scope>NUCLEOTIDE SEQUENCE [LARGE SCALE GENOMIC DNA]</scope>
    <source>
        <strain evidence="4">UWOS</strain>
    </source>
</reference>
<evidence type="ECO:0000256" key="2">
    <source>
        <dbReference type="SAM" id="SignalP"/>
    </source>
</evidence>
<dbReference type="AlphaFoldDB" id="A0A1M6SE49"/>
<keyword evidence="2" id="KW-0732">Signal</keyword>